<feature type="domain" description="HTH LytTR-type" evidence="3">
    <location>
        <begin position="188"/>
        <end position="291"/>
    </location>
</feature>
<dbReference type="InterPro" id="IPR001789">
    <property type="entry name" value="Sig_transdc_resp-reg_receiver"/>
</dbReference>
<comment type="caution">
    <text evidence="4">The sequence shown here is derived from an EMBL/GenBank/DDBJ whole genome shotgun (WGS) entry which is preliminary data.</text>
</comment>
<feature type="modified residue" description="4-aspartylphosphate" evidence="1">
    <location>
        <position position="58"/>
    </location>
</feature>
<dbReference type="InterPro" id="IPR011006">
    <property type="entry name" value="CheY-like_superfamily"/>
</dbReference>
<dbReference type="SMART" id="SM00448">
    <property type="entry name" value="REC"/>
    <property type="match status" value="1"/>
</dbReference>
<dbReference type="InterPro" id="IPR046947">
    <property type="entry name" value="LytR-like"/>
</dbReference>
<accession>A0AA37QFM1</accession>
<organism evidence="4 5">
    <name type="scientific">Roseisolibacter agri</name>
    <dbReference type="NCBI Taxonomy" id="2014610"/>
    <lineage>
        <taxon>Bacteria</taxon>
        <taxon>Pseudomonadati</taxon>
        <taxon>Gemmatimonadota</taxon>
        <taxon>Gemmatimonadia</taxon>
        <taxon>Gemmatimonadales</taxon>
        <taxon>Gemmatimonadaceae</taxon>
        <taxon>Roseisolibacter</taxon>
    </lineage>
</organism>
<keyword evidence="1" id="KW-0597">Phosphoprotein</keyword>
<keyword evidence="4" id="KW-0238">DNA-binding</keyword>
<proteinExistence type="predicted"/>
<dbReference type="Pfam" id="PF04397">
    <property type="entry name" value="LytTR"/>
    <property type="match status" value="1"/>
</dbReference>
<evidence type="ECO:0000313" key="4">
    <source>
        <dbReference type="EMBL" id="GLC24863.1"/>
    </source>
</evidence>
<dbReference type="SMART" id="SM00850">
    <property type="entry name" value="LytTR"/>
    <property type="match status" value="1"/>
</dbReference>
<dbReference type="PROSITE" id="PS50930">
    <property type="entry name" value="HTH_LYTTR"/>
    <property type="match status" value="1"/>
</dbReference>
<dbReference type="InterPro" id="IPR007492">
    <property type="entry name" value="LytTR_DNA-bd_dom"/>
</dbReference>
<dbReference type="RefSeq" id="WP_284349307.1">
    <property type="nucleotide sequence ID" value="NZ_BRXS01000002.1"/>
</dbReference>
<gene>
    <name evidence="4" type="primary">algR</name>
    <name evidence="4" type="ORF">rosag_13760</name>
</gene>
<name>A0AA37QFM1_9BACT</name>
<dbReference type="PANTHER" id="PTHR37299">
    <property type="entry name" value="TRANSCRIPTIONAL REGULATOR-RELATED"/>
    <property type="match status" value="1"/>
</dbReference>
<evidence type="ECO:0000259" key="2">
    <source>
        <dbReference type="PROSITE" id="PS50110"/>
    </source>
</evidence>
<dbReference type="PROSITE" id="PS50110">
    <property type="entry name" value="RESPONSE_REGULATORY"/>
    <property type="match status" value="1"/>
</dbReference>
<dbReference type="Gene3D" id="3.40.50.2300">
    <property type="match status" value="1"/>
</dbReference>
<dbReference type="Gene3D" id="2.40.50.1020">
    <property type="entry name" value="LytTr DNA-binding domain"/>
    <property type="match status" value="1"/>
</dbReference>
<dbReference type="PANTHER" id="PTHR37299:SF1">
    <property type="entry name" value="STAGE 0 SPORULATION PROTEIN A HOMOLOG"/>
    <property type="match status" value="1"/>
</dbReference>
<dbReference type="GO" id="GO:0000156">
    <property type="term" value="F:phosphorelay response regulator activity"/>
    <property type="evidence" value="ECO:0007669"/>
    <property type="project" value="InterPro"/>
</dbReference>
<reference evidence="4" key="1">
    <citation type="submission" date="2022-08" db="EMBL/GenBank/DDBJ databases">
        <title>Draft genome sequencing of Roseisolibacter agri AW1220.</title>
        <authorList>
            <person name="Tobiishi Y."/>
            <person name="Tonouchi A."/>
        </authorList>
    </citation>
    <scope>NUCLEOTIDE SEQUENCE</scope>
    <source>
        <strain evidence="4">AW1220</strain>
    </source>
</reference>
<feature type="domain" description="Response regulatory" evidence="2">
    <location>
        <begin position="7"/>
        <end position="126"/>
    </location>
</feature>
<keyword evidence="5" id="KW-1185">Reference proteome</keyword>
<evidence type="ECO:0000259" key="3">
    <source>
        <dbReference type="PROSITE" id="PS50930"/>
    </source>
</evidence>
<dbReference type="GO" id="GO:0003677">
    <property type="term" value="F:DNA binding"/>
    <property type="evidence" value="ECO:0007669"/>
    <property type="project" value="UniProtKB-KW"/>
</dbReference>
<dbReference type="SUPFAM" id="SSF52172">
    <property type="entry name" value="CheY-like"/>
    <property type="match status" value="1"/>
</dbReference>
<dbReference type="Proteomes" id="UP001161325">
    <property type="component" value="Unassembled WGS sequence"/>
</dbReference>
<dbReference type="AlphaFoldDB" id="A0AA37QFM1"/>
<dbReference type="Pfam" id="PF00072">
    <property type="entry name" value="Response_reg"/>
    <property type="match status" value="1"/>
</dbReference>
<sequence length="291" mass="31720">MSGGRWKVLVADDEPLARARLRALLARHPEFELTAECGSGAAVLAALRDGPADVLLLDIRMPGLDGIATVEALAREAPWSRERPPCVVFVTASEEHAIRAFDLDAVDYLVKPVDIDRFDRAMRRLLETLGAPSRTPDAGALAAADAALRAALQALRGDAPAPAVDAAGGAAAHARNGAGPEDGYAKRFVIRDAQGMYFVAVADVDRVEADGNYVAVVAWGRRHLVRESLHVLAARLDPAEFVRVHRSHMVRIDRIRRLEPCGHGEYELTLADGTRLTSSRSYREQMRRLLR</sequence>
<evidence type="ECO:0000256" key="1">
    <source>
        <dbReference type="PROSITE-ProRule" id="PRU00169"/>
    </source>
</evidence>
<protein>
    <submittedName>
        <fullName evidence="4">DNA-binding response regulator</fullName>
    </submittedName>
</protein>
<dbReference type="EMBL" id="BRXS01000002">
    <property type="protein sequence ID" value="GLC24863.1"/>
    <property type="molecule type" value="Genomic_DNA"/>
</dbReference>
<evidence type="ECO:0000313" key="5">
    <source>
        <dbReference type="Proteomes" id="UP001161325"/>
    </source>
</evidence>